<evidence type="ECO:0000313" key="4">
    <source>
        <dbReference type="Proteomes" id="UP000318017"/>
    </source>
</evidence>
<accession>A0A518G817</accession>
<proteinExistence type="predicted"/>
<keyword evidence="2" id="KW-0472">Membrane</keyword>
<organism evidence="3 4">
    <name type="scientific">Aureliella helgolandensis</name>
    <dbReference type="NCBI Taxonomy" id="2527968"/>
    <lineage>
        <taxon>Bacteria</taxon>
        <taxon>Pseudomonadati</taxon>
        <taxon>Planctomycetota</taxon>
        <taxon>Planctomycetia</taxon>
        <taxon>Pirellulales</taxon>
        <taxon>Pirellulaceae</taxon>
        <taxon>Aureliella</taxon>
    </lineage>
</organism>
<sequence>MNNPTDSNRRSLDGWIINRHVAQLNEWDPNDYADPDWLEEPLEEADVEELPPGVRLRRDRIGFRLAITAAVFLAGLIFLTDAVSELMPLLGQPAAMSEAYRRERDLPGELLPSSVQAGLIACQPVFNGMPNGLRQRVDEITREHAGEVDNPPTLLIAQWRHAMDLPRMTLEVELLSATPDVGGLLRQGWETELADFAIRTPRGNRTEVLDFRWLNPGRDARVTAVVYGQQTAVCLLYLTRVGDAWKLYDCRDILQPESELFIFARALDQTFANASGALPSPSPSSPPQGDEAQLESQPFQRLQRLGWHPELVLQICDLPADPQWSIQWLQRNLIVNPRDEASMVRFLDIAQAEDWSEIVVRLADLPDGIARSRELLEVVQRLAPQRVPEILVAADALPELHLLRRLY</sequence>
<feature type="transmembrane region" description="Helical" evidence="2">
    <location>
        <begin position="61"/>
        <end position="79"/>
    </location>
</feature>
<gene>
    <name evidence="3" type="ORF">Q31a_30570</name>
</gene>
<evidence type="ECO:0000256" key="2">
    <source>
        <dbReference type="SAM" id="Phobius"/>
    </source>
</evidence>
<feature type="region of interest" description="Disordered" evidence="1">
    <location>
        <begin position="274"/>
        <end position="295"/>
    </location>
</feature>
<dbReference type="RefSeq" id="WP_145078802.1">
    <property type="nucleotide sequence ID" value="NZ_CP036298.1"/>
</dbReference>
<dbReference type="Proteomes" id="UP000318017">
    <property type="component" value="Chromosome"/>
</dbReference>
<dbReference type="KEGG" id="ahel:Q31a_30570"/>
<reference evidence="3 4" key="1">
    <citation type="submission" date="2019-02" db="EMBL/GenBank/DDBJ databases">
        <title>Deep-cultivation of Planctomycetes and their phenomic and genomic characterization uncovers novel biology.</title>
        <authorList>
            <person name="Wiegand S."/>
            <person name="Jogler M."/>
            <person name="Boedeker C."/>
            <person name="Pinto D."/>
            <person name="Vollmers J."/>
            <person name="Rivas-Marin E."/>
            <person name="Kohn T."/>
            <person name="Peeters S.H."/>
            <person name="Heuer A."/>
            <person name="Rast P."/>
            <person name="Oberbeckmann S."/>
            <person name="Bunk B."/>
            <person name="Jeske O."/>
            <person name="Meyerdierks A."/>
            <person name="Storesund J.E."/>
            <person name="Kallscheuer N."/>
            <person name="Luecker S."/>
            <person name="Lage O.M."/>
            <person name="Pohl T."/>
            <person name="Merkel B.J."/>
            <person name="Hornburger P."/>
            <person name="Mueller R.-W."/>
            <person name="Bruemmer F."/>
            <person name="Labrenz M."/>
            <person name="Spormann A.M."/>
            <person name="Op den Camp H."/>
            <person name="Overmann J."/>
            <person name="Amann R."/>
            <person name="Jetten M.S.M."/>
            <person name="Mascher T."/>
            <person name="Medema M.H."/>
            <person name="Devos D.P."/>
            <person name="Kaster A.-K."/>
            <person name="Ovreas L."/>
            <person name="Rohde M."/>
            <person name="Galperin M.Y."/>
            <person name="Jogler C."/>
        </authorList>
    </citation>
    <scope>NUCLEOTIDE SEQUENCE [LARGE SCALE GENOMIC DNA]</scope>
    <source>
        <strain evidence="3 4">Q31a</strain>
    </source>
</reference>
<dbReference type="AlphaFoldDB" id="A0A518G817"/>
<keyword evidence="2" id="KW-0812">Transmembrane</keyword>
<evidence type="ECO:0000313" key="3">
    <source>
        <dbReference type="EMBL" id="QDV24736.1"/>
    </source>
</evidence>
<name>A0A518G817_9BACT</name>
<evidence type="ECO:0000256" key="1">
    <source>
        <dbReference type="SAM" id="MobiDB-lite"/>
    </source>
</evidence>
<protein>
    <submittedName>
        <fullName evidence="3">Uncharacterized protein</fullName>
    </submittedName>
</protein>
<dbReference type="EMBL" id="CP036298">
    <property type="protein sequence ID" value="QDV24736.1"/>
    <property type="molecule type" value="Genomic_DNA"/>
</dbReference>
<keyword evidence="2" id="KW-1133">Transmembrane helix</keyword>
<keyword evidence="4" id="KW-1185">Reference proteome</keyword>